<organism evidence="1 2">
    <name type="scientific">Hyaloscypha hepaticicola</name>
    <dbReference type="NCBI Taxonomy" id="2082293"/>
    <lineage>
        <taxon>Eukaryota</taxon>
        <taxon>Fungi</taxon>
        <taxon>Dikarya</taxon>
        <taxon>Ascomycota</taxon>
        <taxon>Pezizomycotina</taxon>
        <taxon>Leotiomycetes</taxon>
        <taxon>Helotiales</taxon>
        <taxon>Hyaloscyphaceae</taxon>
        <taxon>Hyaloscypha</taxon>
    </lineage>
</organism>
<evidence type="ECO:0000313" key="1">
    <source>
        <dbReference type="EMBL" id="PMD24614.1"/>
    </source>
</evidence>
<reference evidence="1 2" key="1">
    <citation type="submission" date="2016-05" db="EMBL/GenBank/DDBJ databases">
        <title>A degradative enzymes factory behind the ericoid mycorrhizal symbiosis.</title>
        <authorList>
            <consortium name="DOE Joint Genome Institute"/>
            <person name="Martino E."/>
            <person name="Morin E."/>
            <person name="Grelet G."/>
            <person name="Kuo A."/>
            <person name="Kohler A."/>
            <person name="Daghino S."/>
            <person name="Barry K."/>
            <person name="Choi C."/>
            <person name="Cichocki N."/>
            <person name="Clum A."/>
            <person name="Copeland A."/>
            <person name="Hainaut M."/>
            <person name="Haridas S."/>
            <person name="Labutti K."/>
            <person name="Lindquist E."/>
            <person name="Lipzen A."/>
            <person name="Khouja H.-R."/>
            <person name="Murat C."/>
            <person name="Ohm R."/>
            <person name="Olson A."/>
            <person name="Spatafora J."/>
            <person name="Veneault-Fourrey C."/>
            <person name="Henrissat B."/>
            <person name="Grigoriev I."/>
            <person name="Martin F."/>
            <person name="Perotto S."/>
        </authorList>
    </citation>
    <scope>NUCLEOTIDE SEQUENCE [LARGE SCALE GENOMIC DNA]</scope>
    <source>
        <strain evidence="1 2">UAMH 7357</strain>
    </source>
</reference>
<accession>A0A2J6QEC2</accession>
<dbReference type="EMBL" id="KZ613472">
    <property type="protein sequence ID" value="PMD24614.1"/>
    <property type="molecule type" value="Genomic_DNA"/>
</dbReference>
<proteinExistence type="predicted"/>
<gene>
    <name evidence="1" type="ORF">NA56DRAFT_492952</name>
</gene>
<protein>
    <submittedName>
        <fullName evidence="1">Uncharacterized protein</fullName>
    </submittedName>
</protein>
<evidence type="ECO:0000313" key="2">
    <source>
        <dbReference type="Proteomes" id="UP000235672"/>
    </source>
</evidence>
<dbReference type="AlphaFoldDB" id="A0A2J6QEC2"/>
<keyword evidence="2" id="KW-1185">Reference proteome</keyword>
<sequence>MGAVAHSSKRQRSDYRTKIETRMVEWRIRCACSDDQKPAWLCPRCRRWLSRCGAPTLQLPWNAGLRYERVVASSRQGRNTHFQRIFHPRFIALIPASSSELMLLSRIGLHAIAATPVAAHAMARDCHNLPLVSYFPADIRILTCLFFPSSLFTFPSSFCLRCRCEIKLRFKILLDDQGKLIQASAASPSTSTHLGRLTRTIRVPYHPAREPVPMYKSRV</sequence>
<name>A0A2J6QEC2_9HELO</name>
<dbReference type="Proteomes" id="UP000235672">
    <property type="component" value="Unassembled WGS sequence"/>
</dbReference>